<dbReference type="Pfam" id="PF01151">
    <property type="entry name" value="ELO"/>
    <property type="match status" value="1"/>
</dbReference>
<dbReference type="GO" id="GO:0030148">
    <property type="term" value="P:sphingolipid biosynthetic process"/>
    <property type="evidence" value="ECO:0007669"/>
    <property type="project" value="TreeGrafter"/>
</dbReference>
<dbReference type="InterPro" id="IPR002076">
    <property type="entry name" value="ELO_fam"/>
</dbReference>
<keyword evidence="7 10" id="KW-0443">Lipid metabolism</keyword>
<feature type="transmembrane region" description="Helical" evidence="10">
    <location>
        <begin position="335"/>
        <end position="357"/>
    </location>
</feature>
<dbReference type="GO" id="GO:0005789">
    <property type="term" value="C:endoplasmic reticulum membrane"/>
    <property type="evidence" value="ECO:0007669"/>
    <property type="project" value="TreeGrafter"/>
</dbReference>
<feature type="transmembrane region" description="Helical" evidence="10">
    <location>
        <begin position="248"/>
        <end position="265"/>
    </location>
</feature>
<keyword evidence="3 10" id="KW-0808">Transferase</keyword>
<evidence type="ECO:0000256" key="9">
    <source>
        <dbReference type="ARBA" id="ARBA00023160"/>
    </source>
</evidence>
<comment type="similarity">
    <text evidence="10">Belongs to the ELO family.</text>
</comment>
<keyword evidence="12" id="KW-1185">Reference proteome</keyword>
<dbReference type="EC" id="2.3.1.-" evidence="10"/>
<evidence type="ECO:0000256" key="3">
    <source>
        <dbReference type="ARBA" id="ARBA00022679"/>
    </source>
</evidence>
<reference evidence="11 12" key="1">
    <citation type="journal article" date="2014" name="Nat. Commun.">
        <title>Multiple recent horizontal transfers of a large genomic region in cheese making fungi.</title>
        <authorList>
            <person name="Cheeseman K."/>
            <person name="Ropars J."/>
            <person name="Renault P."/>
            <person name="Dupont J."/>
            <person name="Gouzy J."/>
            <person name="Branca A."/>
            <person name="Abraham A.L."/>
            <person name="Ceppi M."/>
            <person name="Conseiller E."/>
            <person name="Debuchy R."/>
            <person name="Malagnac F."/>
            <person name="Goarin A."/>
            <person name="Silar P."/>
            <person name="Lacoste S."/>
            <person name="Sallet E."/>
            <person name="Bensimon A."/>
            <person name="Giraud T."/>
            <person name="Brygoo Y."/>
        </authorList>
    </citation>
    <scope>NUCLEOTIDE SEQUENCE [LARGE SCALE GENOMIC DNA]</scope>
    <source>
        <strain evidence="12">FM 013</strain>
    </source>
</reference>
<keyword evidence="6 10" id="KW-1133">Transmembrane helix</keyword>
<dbReference type="GO" id="GO:0034626">
    <property type="term" value="P:fatty acid elongation, polyunsaturated fatty acid"/>
    <property type="evidence" value="ECO:0007669"/>
    <property type="project" value="TreeGrafter"/>
</dbReference>
<dbReference type="EMBL" id="HG793139">
    <property type="protein sequence ID" value="CRL21984.1"/>
    <property type="molecule type" value="Genomic_DNA"/>
</dbReference>
<evidence type="ECO:0000256" key="7">
    <source>
        <dbReference type="ARBA" id="ARBA00023098"/>
    </source>
</evidence>
<evidence type="ECO:0000313" key="11">
    <source>
        <dbReference type="EMBL" id="CRL21984.1"/>
    </source>
</evidence>
<keyword evidence="2 10" id="KW-0444">Lipid biosynthesis</keyword>
<keyword evidence="9 10" id="KW-0275">Fatty acid biosynthesis</keyword>
<protein>
    <recommendedName>
        <fullName evidence="10">Elongation of fatty acids protein</fullName>
        <ecNumber evidence="10">2.3.1.-</ecNumber>
    </recommendedName>
</protein>
<name>A0A0G4P6X7_PENC3</name>
<dbReference type="GO" id="GO:0009922">
    <property type="term" value="F:fatty acid elongase activity"/>
    <property type="evidence" value="ECO:0007669"/>
    <property type="project" value="InterPro"/>
</dbReference>
<feature type="transmembrane region" description="Helical" evidence="10">
    <location>
        <begin position="277"/>
        <end position="294"/>
    </location>
</feature>
<feature type="transmembrane region" description="Helical" evidence="10">
    <location>
        <begin position="182"/>
        <end position="205"/>
    </location>
</feature>
<comment type="catalytic activity">
    <reaction evidence="10">
        <text>an acyl-CoA + malonyl-CoA + H(+) = a 3-oxoacyl-CoA + CO2 + CoA</text>
        <dbReference type="Rhea" id="RHEA:50252"/>
        <dbReference type="ChEBI" id="CHEBI:15378"/>
        <dbReference type="ChEBI" id="CHEBI:16526"/>
        <dbReference type="ChEBI" id="CHEBI:57287"/>
        <dbReference type="ChEBI" id="CHEBI:57384"/>
        <dbReference type="ChEBI" id="CHEBI:58342"/>
        <dbReference type="ChEBI" id="CHEBI:90726"/>
    </reaction>
    <physiologicalReaction direction="left-to-right" evidence="10">
        <dbReference type="Rhea" id="RHEA:50253"/>
    </physiologicalReaction>
</comment>
<dbReference type="STRING" id="1429867.A0A0G4P6X7"/>
<comment type="subcellular location">
    <subcellularLocation>
        <location evidence="1">Membrane</location>
        <topology evidence="1">Multi-pass membrane protein</topology>
    </subcellularLocation>
</comment>
<dbReference type="AlphaFoldDB" id="A0A0G4P6X7"/>
<feature type="transmembrane region" description="Helical" evidence="10">
    <location>
        <begin position="96"/>
        <end position="115"/>
    </location>
</feature>
<evidence type="ECO:0000256" key="10">
    <source>
        <dbReference type="RuleBase" id="RU361115"/>
    </source>
</evidence>
<gene>
    <name evidence="11" type="ORF">PCAMFM013_S006g000524</name>
</gene>
<keyword evidence="4 10" id="KW-0812">Transmembrane</keyword>
<dbReference type="GO" id="GO:0034625">
    <property type="term" value="P:fatty acid elongation, monounsaturated fatty acid"/>
    <property type="evidence" value="ECO:0007669"/>
    <property type="project" value="TreeGrafter"/>
</dbReference>
<accession>A0A0G4P6X7</accession>
<evidence type="ECO:0000313" key="12">
    <source>
        <dbReference type="Proteomes" id="UP000053732"/>
    </source>
</evidence>
<sequence length="369" mass="42273">MGSPSPLLHFSLPDAELFKFPPRSDLFPPRPTGEGRSAWDRPFDIPQLLFDYTTEIGFPFCVVFIYIVTSSIFNHVNTKRKFRPWGLSQTGFFHHLVLLHNIALALFSGWMFFGFCKSVVISLPSKQSSHFLVTTADALCKITGDRGLGRGHTRIHRSPASAPNSFGIASVGDRMWHQGLGYFGWIFYVSKVYELVDTVLIITMGKKCSFLQRYHHAGVMLCAWANFRYMVPAYIIPCLLNSFIHTLMYSYYALVTLGVRVPFYIKKCLTGMQITQFLVGIVLTWIYFFLAYDIPVDIGSDEMQDLRFLANKTEDIGKHFIGSRTVHCIDTSGQMFSFVLVMVYVFPLLWLFAQFFVRSYILQKKVKVQ</sequence>
<dbReference type="GO" id="GO:0019367">
    <property type="term" value="P:fatty acid elongation, saturated fatty acid"/>
    <property type="evidence" value="ECO:0007669"/>
    <property type="project" value="TreeGrafter"/>
</dbReference>
<evidence type="ECO:0000256" key="1">
    <source>
        <dbReference type="ARBA" id="ARBA00004141"/>
    </source>
</evidence>
<dbReference type="Proteomes" id="UP000053732">
    <property type="component" value="Unassembled WGS sequence"/>
</dbReference>
<proteinExistence type="inferred from homology"/>
<evidence type="ECO:0000256" key="6">
    <source>
        <dbReference type="ARBA" id="ARBA00022989"/>
    </source>
</evidence>
<feature type="transmembrane region" description="Helical" evidence="10">
    <location>
        <begin position="217"/>
        <end position="236"/>
    </location>
</feature>
<organism evidence="11 12">
    <name type="scientific">Penicillium camemberti (strain FM 013)</name>
    <dbReference type="NCBI Taxonomy" id="1429867"/>
    <lineage>
        <taxon>Eukaryota</taxon>
        <taxon>Fungi</taxon>
        <taxon>Dikarya</taxon>
        <taxon>Ascomycota</taxon>
        <taxon>Pezizomycotina</taxon>
        <taxon>Eurotiomycetes</taxon>
        <taxon>Eurotiomycetidae</taxon>
        <taxon>Eurotiales</taxon>
        <taxon>Aspergillaceae</taxon>
        <taxon>Penicillium</taxon>
    </lineage>
</organism>
<evidence type="ECO:0000256" key="2">
    <source>
        <dbReference type="ARBA" id="ARBA00022516"/>
    </source>
</evidence>
<dbReference type="PANTHER" id="PTHR11157:SF169">
    <property type="entry name" value="ELONGATION OF FATTY ACIDS PROTEIN"/>
    <property type="match status" value="1"/>
</dbReference>
<dbReference type="PANTHER" id="PTHR11157">
    <property type="entry name" value="FATTY ACID ACYL TRANSFERASE-RELATED"/>
    <property type="match status" value="1"/>
</dbReference>
<keyword evidence="8 10" id="KW-0472">Membrane</keyword>
<evidence type="ECO:0000256" key="8">
    <source>
        <dbReference type="ARBA" id="ARBA00023136"/>
    </source>
</evidence>
<feature type="transmembrane region" description="Helical" evidence="10">
    <location>
        <begin position="56"/>
        <end position="76"/>
    </location>
</feature>
<evidence type="ECO:0000256" key="4">
    <source>
        <dbReference type="ARBA" id="ARBA00022692"/>
    </source>
</evidence>
<keyword evidence="5 10" id="KW-0276">Fatty acid metabolism</keyword>
<dbReference type="GO" id="GO:0042761">
    <property type="term" value="P:very long-chain fatty acid biosynthetic process"/>
    <property type="evidence" value="ECO:0007669"/>
    <property type="project" value="TreeGrafter"/>
</dbReference>
<evidence type="ECO:0000256" key="5">
    <source>
        <dbReference type="ARBA" id="ARBA00022832"/>
    </source>
</evidence>